<dbReference type="EMBL" id="GGFJ01010699">
    <property type="protein sequence ID" value="MBW59840.1"/>
    <property type="molecule type" value="Transcribed_RNA"/>
</dbReference>
<protein>
    <submittedName>
        <fullName evidence="1">Uncharacterized protein</fullName>
    </submittedName>
</protein>
<sequence length="126" mass="13740">MKTTQALRYAVRLNYGQVNDIAGKSTDRNTTRSAALLAALGIGLSSFSMKQMLAKSGKKKPLNTSGWIIQHIFPTFNDHTKHSARCLNASSNEWLLDLCCAGVCFVDLSDKKSSGCIRVVASLTSW</sequence>
<evidence type="ECO:0000313" key="1">
    <source>
        <dbReference type="EMBL" id="MBW59840.1"/>
    </source>
</evidence>
<reference evidence="1" key="1">
    <citation type="submission" date="2018-01" db="EMBL/GenBank/DDBJ databases">
        <title>An insight into the sialome of Amazonian anophelines.</title>
        <authorList>
            <person name="Ribeiro J.M."/>
            <person name="Scarpassa V."/>
            <person name="Calvo E."/>
        </authorList>
    </citation>
    <scope>NUCLEOTIDE SEQUENCE</scope>
    <source>
        <tissue evidence="1">Salivary glands</tissue>
    </source>
</reference>
<name>A0A2M4C3E9_9DIPT</name>
<organism evidence="1">
    <name type="scientific">Anopheles marajoara</name>
    <dbReference type="NCBI Taxonomy" id="58244"/>
    <lineage>
        <taxon>Eukaryota</taxon>
        <taxon>Metazoa</taxon>
        <taxon>Ecdysozoa</taxon>
        <taxon>Arthropoda</taxon>
        <taxon>Hexapoda</taxon>
        <taxon>Insecta</taxon>
        <taxon>Pterygota</taxon>
        <taxon>Neoptera</taxon>
        <taxon>Endopterygota</taxon>
        <taxon>Diptera</taxon>
        <taxon>Nematocera</taxon>
        <taxon>Culicoidea</taxon>
        <taxon>Culicidae</taxon>
        <taxon>Anophelinae</taxon>
        <taxon>Anopheles</taxon>
    </lineage>
</organism>
<dbReference type="AlphaFoldDB" id="A0A2M4C3E9"/>
<proteinExistence type="predicted"/>
<accession>A0A2M4C3E9</accession>